<dbReference type="EMBL" id="CAJVCE010000002">
    <property type="protein sequence ID" value="CAG7621657.1"/>
    <property type="molecule type" value="Genomic_DNA"/>
</dbReference>
<dbReference type="Proteomes" id="UP000730618">
    <property type="component" value="Unassembled WGS sequence"/>
</dbReference>
<protein>
    <recommendedName>
        <fullName evidence="1">YutG/PgpA domain-containing protein</fullName>
    </recommendedName>
</protein>
<evidence type="ECO:0000259" key="1">
    <source>
        <dbReference type="Pfam" id="PF04608"/>
    </source>
</evidence>
<evidence type="ECO:0000313" key="3">
    <source>
        <dbReference type="Proteomes" id="UP000730618"/>
    </source>
</evidence>
<feature type="domain" description="YutG/PgpA" evidence="1">
    <location>
        <begin position="56"/>
        <end position="160"/>
    </location>
</feature>
<name>A0ABM8VBQ4_9BACL</name>
<accession>A0ABM8VBQ4</accession>
<dbReference type="PIRSF" id="PIRSF019587">
    <property type="entry name" value="PGPase"/>
    <property type="match status" value="1"/>
</dbReference>
<gene>
    <name evidence="2" type="primary">ypjQ_1</name>
    <name evidence="2" type="ORF">PAECIP111802_00749</name>
</gene>
<comment type="caution">
    <text evidence="2">The sequence shown here is derived from an EMBL/GenBank/DDBJ whole genome shotgun (WGS) entry which is preliminary data.</text>
</comment>
<organism evidence="2 3">
    <name type="scientific">Paenibacillus allorhizosphaerae</name>
    <dbReference type="NCBI Taxonomy" id="2849866"/>
    <lineage>
        <taxon>Bacteria</taxon>
        <taxon>Bacillati</taxon>
        <taxon>Bacillota</taxon>
        <taxon>Bacilli</taxon>
        <taxon>Bacillales</taxon>
        <taxon>Paenibacillaceae</taxon>
        <taxon>Paenibacillus</taxon>
    </lineage>
</organism>
<keyword evidence="3" id="KW-1185">Reference proteome</keyword>
<reference evidence="2 3" key="1">
    <citation type="submission" date="2021-06" db="EMBL/GenBank/DDBJ databases">
        <authorList>
            <person name="Criscuolo A."/>
        </authorList>
    </citation>
    <scope>NUCLEOTIDE SEQUENCE [LARGE SCALE GENOMIC DNA]</scope>
    <source>
        <strain evidence="3">CIP 111802</strain>
    </source>
</reference>
<dbReference type="CDD" id="cd06971">
    <property type="entry name" value="PgpA"/>
    <property type="match status" value="1"/>
</dbReference>
<evidence type="ECO:0000313" key="2">
    <source>
        <dbReference type="EMBL" id="CAG7621657.1"/>
    </source>
</evidence>
<dbReference type="InterPro" id="IPR026038">
    <property type="entry name" value="Put_PGPase"/>
</dbReference>
<sequence length="188" mass="20797">MMKRQVHSNELKAAVYRKLKERGVEIEEIALIVKEMQQPYHQDLTLEKCIESVHAVLKKRELQHAILVGIELDVLAEKGLLSEPIQSIIESDEGLFGCDETLALGSVFGYGSIGVTTFGHLDKHKIGIIKRLDTKSGKGIHTFLDDLVASIAASASSRIAHHERDHQEALGLASLPVRNNIQSNHPQP</sequence>
<dbReference type="InterPro" id="IPR007686">
    <property type="entry name" value="YutG/PgpA"/>
</dbReference>
<dbReference type="Pfam" id="PF04608">
    <property type="entry name" value="PgpA"/>
    <property type="match status" value="1"/>
</dbReference>
<proteinExistence type="predicted"/>